<keyword evidence="1" id="KW-0175">Coiled coil</keyword>
<dbReference type="InterPro" id="IPR036770">
    <property type="entry name" value="Ankyrin_rpt-contain_sf"/>
</dbReference>
<dbReference type="InParanoid" id="A2DX47"/>
<evidence type="ECO:0000313" key="4">
    <source>
        <dbReference type="Proteomes" id="UP000001542"/>
    </source>
</evidence>
<protein>
    <submittedName>
        <fullName evidence="3">Uncharacterized protein</fullName>
    </submittedName>
</protein>
<dbReference type="RefSeq" id="XP_001327297.1">
    <property type="nucleotide sequence ID" value="XM_001327262.1"/>
</dbReference>
<feature type="coiled-coil region" evidence="1">
    <location>
        <begin position="182"/>
        <end position="273"/>
    </location>
</feature>
<evidence type="ECO:0000313" key="3">
    <source>
        <dbReference type="EMBL" id="EAY15074.1"/>
    </source>
</evidence>
<reference evidence="3" key="1">
    <citation type="submission" date="2006-10" db="EMBL/GenBank/DDBJ databases">
        <authorList>
            <person name="Amadeo P."/>
            <person name="Zhao Q."/>
            <person name="Wortman J."/>
            <person name="Fraser-Liggett C."/>
            <person name="Carlton J."/>
        </authorList>
    </citation>
    <scope>NUCLEOTIDE SEQUENCE</scope>
    <source>
        <strain evidence="3">G3</strain>
    </source>
</reference>
<sequence length="340" mass="39615">MTEEDNVLRIIEADDLEEFLDLEDLDTVILSCPEDSNLNYFQYAVINNSIKIVTYLVQEYPDLFLFLDENGNTCVHLCVIDESCNIQLLQFFIDKFKVGILASKNFEGLQPLHYAVIHECYNGTKNMLELLRENGMEDLITNKDNIYLTSPEDFIKTDDELRNLFKFEDPKTKQIRILRTSLRDMENNFHAEKEKLEKENQNLQQQIGEKTNEIATINQNITKIQREKENNENKLKQEIDEIKQENSRLLEANRRLETERNFLMNENQELRAEINSGCCNSSSKQSKQGPLSYHLIEDQNSCKTQKSKSKKRNGSYTAIPDTENPQNNNEEDGCSCCRIN</sequence>
<dbReference type="Gene3D" id="1.25.40.20">
    <property type="entry name" value="Ankyrin repeat-containing domain"/>
    <property type="match status" value="1"/>
</dbReference>
<dbReference type="SMR" id="A2DX47"/>
<gene>
    <name evidence="3" type="ORF">TVAG_019750</name>
</gene>
<organism evidence="3 4">
    <name type="scientific">Trichomonas vaginalis (strain ATCC PRA-98 / G3)</name>
    <dbReference type="NCBI Taxonomy" id="412133"/>
    <lineage>
        <taxon>Eukaryota</taxon>
        <taxon>Metamonada</taxon>
        <taxon>Parabasalia</taxon>
        <taxon>Trichomonadida</taxon>
        <taxon>Trichomonadidae</taxon>
        <taxon>Trichomonas</taxon>
    </lineage>
</organism>
<dbReference type="VEuPathDB" id="TrichDB:TVAG_019750"/>
<dbReference type="AlphaFoldDB" id="A2DX47"/>
<accession>A2DX47</accession>
<evidence type="ECO:0000256" key="2">
    <source>
        <dbReference type="SAM" id="MobiDB-lite"/>
    </source>
</evidence>
<dbReference type="EMBL" id="DS113261">
    <property type="protein sequence ID" value="EAY15074.1"/>
    <property type="molecule type" value="Genomic_DNA"/>
</dbReference>
<proteinExistence type="predicted"/>
<dbReference type="KEGG" id="tva:4773074"/>
<keyword evidence="4" id="KW-1185">Reference proteome</keyword>
<dbReference type="VEuPathDB" id="TrichDB:TVAGG3_0185930"/>
<reference evidence="3" key="2">
    <citation type="journal article" date="2007" name="Science">
        <title>Draft genome sequence of the sexually transmitted pathogen Trichomonas vaginalis.</title>
        <authorList>
            <person name="Carlton J.M."/>
            <person name="Hirt R.P."/>
            <person name="Silva J.C."/>
            <person name="Delcher A.L."/>
            <person name="Schatz M."/>
            <person name="Zhao Q."/>
            <person name="Wortman J.R."/>
            <person name="Bidwell S.L."/>
            <person name="Alsmark U.C.M."/>
            <person name="Besteiro S."/>
            <person name="Sicheritz-Ponten T."/>
            <person name="Noel C.J."/>
            <person name="Dacks J.B."/>
            <person name="Foster P.G."/>
            <person name="Simillion C."/>
            <person name="Van de Peer Y."/>
            <person name="Miranda-Saavedra D."/>
            <person name="Barton G.J."/>
            <person name="Westrop G.D."/>
            <person name="Mueller S."/>
            <person name="Dessi D."/>
            <person name="Fiori P.L."/>
            <person name="Ren Q."/>
            <person name="Paulsen I."/>
            <person name="Zhang H."/>
            <person name="Bastida-Corcuera F.D."/>
            <person name="Simoes-Barbosa A."/>
            <person name="Brown M.T."/>
            <person name="Hayes R.D."/>
            <person name="Mukherjee M."/>
            <person name="Okumura C.Y."/>
            <person name="Schneider R."/>
            <person name="Smith A.J."/>
            <person name="Vanacova S."/>
            <person name="Villalvazo M."/>
            <person name="Haas B.J."/>
            <person name="Pertea M."/>
            <person name="Feldblyum T.V."/>
            <person name="Utterback T.R."/>
            <person name="Shu C.L."/>
            <person name="Osoegawa K."/>
            <person name="de Jong P.J."/>
            <person name="Hrdy I."/>
            <person name="Horvathova L."/>
            <person name="Zubacova Z."/>
            <person name="Dolezal P."/>
            <person name="Malik S.B."/>
            <person name="Logsdon J.M. Jr."/>
            <person name="Henze K."/>
            <person name="Gupta A."/>
            <person name="Wang C.C."/>
            <person name="Dunne R.L."/>
            <person name="Upcroft J.A."/>
            <person name="Upcroft P."/>
            <person name="White O."/>
            <person name="Salzberg S.L."/>
            <person name="Tang P."/>
            <person name="Chiu C.-H."/>
            <person name="Lee Y.-S."/>
            <person name="Embley T.M."/>
            <person name="Coombs G.H."/>
            <person name="Mottram J.C."/>
            <person name="Tachezy J."/>
            <person name="Fraser-Liggett C.M."/>
            <person name="Johnson P.J."/>
        </authorList>
    </citation>
    <scope>NUCLEOTIDE SEQUENCE [LARGE SCALE GENOMIC DNA]</scope>
    <source>
        <strain evidence="3">G3</strain>
    </source>
</reference>
<dbReference type="Gene3D" id="1.10.287.1490">
    <property type="match status" value="1"/>
</dbReference>
<feature type="region of interest" description="Disordered" evidence="2">
    <location>
        <begin position="298"/>
        <end position="340"/>
    </location>
</feature>
<name>A2DX47_TRIV3</name>
<dbReference type="InterPro" id="IPR002110">
    <property type="entry name" value="Ankyrin_rpt"/>
</dbReference>
<dbReference type="Pfam" id="PF12796">
    <property type="entry name" value="Ank_2"/>
    <property type="match status" value="1"/>
</dbReference>
<evidence type="ECO:0000256" key="1">
    <source>
        <dbReference type="SAM" id="Coils"/>
    </source>
</evidence>
<dbReference type="Proteomes" id="UP000001542">
    <property type="component" value="Unassembled WGS sequence"/>
</dbReference>
<dbReference type="SMART" id="SM00248">
    <property type="entry name" value="ANK"/>
    <property type="match status" value="3"/>
</dbReference>
<dbReference type="SUPFAM" id="SSF48403">
    <property type="entry name" value="Ankyrin repeat"/>
    <property type="match status" value="1"/>
</dbReference>